<keyword evidence="7 9" id="KW-1133">Transmembrane helix</keyword>
<feature type="transmembrane region" description="Helical" evidence="9">
    <location>
        <begin position="20"/>
        <end position="43"/>
    </location>
</feature>
<evidence type="ECO:0000256" key="8">
    <source>
        <dbReference type="ARBA" id="ARBA00023136"/>
    </source>
</evidence>
<comment type="subcellular location">
    <subcellularLocation>
        <location evidence="1 9">Cell membrane</location>
        <topology evidence="1 9">Multi-pass membrane protein</topology>
    </subcellularLocation>
</comment>
<evidence type="ECO:0000256" key="7">
    <source>
        <dbReference type="ARBA" id="ARBA00022989"/>
    </source>
</evidence>
<accession>A0A1C6ISI7</accession>
<dbReference type="InterPro" id="IPR000515">
    <property type="entry name" value="MetI-like"/>
</dbReference>
<keyword evidence="4" id="KW-1003">Cell membrane</keyword>
<feature type="transmembrane region" description="Helical" evidence="9">
    <location>
        <begin position="190"/>
        <end position="211"/>
    </location>
</feature>
<dbReference type="InterPro" id="IPR010065">
    <property type="entry name" value="AA_ABC_transptr_permease_3TM"/>
</dbReference>
<evidence type="ECO:0000256" key="1">
    <source>
        <dbReference type="ARBA" id="ARBA00004651"/>
    </source>
</evidence>
<gene>
    <name evidence="11" type="primary">artQ_2</name>
    <name evidence="11" type="ORF">SAMEA3545359_01643</name>
</gene>
<dbReference type="InterPro" id="IPR035906">
    <property type="entry name" value="MetI-like_sf"/>
</dbReference>
<feature type="domain" description="ABC transmembrane type-1" evidence="10">
    <location>
        <begin position="19"/>
        <end position="208"/>
    </location>
</feature>
<evidence type="ECO:0000256" key="5">
    <source>
        <dbReference type="ARBA" id="ARBA00022692"/>
    </source>
</evidence>
<evidence type="ECO:0000256" key="3">
    <source>
        <dbReference type="ARBA" id="ARBA00022448"/>
    </source>
</evidence>
<dbReference type="SUPFAM" id="SSF161098">
    <property type="entry name" value="MetI-like"/>
    <property type="match status" value="1"/>
</dbReference>
<proteinExistence type="inferred from homology"/>
<protein>
    <submittedName>
        <fullName evidence="11">Arginine transport system permease protein ArtQ</fullName>
    </submittedName>
</protein>
<name>A0A1C6ISI7_9FIRM</name>
<dbReference type="InterPro" id="IPR043429">
    <property type="entry name" value="ArtM/GltK/GlnP/TcyL/YhdX-like"/>
</dbReference>
<dbReference type="PROSITE" id="PS50928">
    <property type="entry name" value="ABC_TM1"/>
    <property type="match status" value="1"/>
</dbReference>
<dbReference type="GO" id="GO:0006865">
    <property type="term" value="P:amino acid transport"/>
    <property type="evidence" value="ECO:0007669"/>
    <property type="project" value="UniProtKB-KW"/>
</dbReference>
<reference evidence="11" key="1">
    <citation type="submission" date="2015-09" db="EMBL/GenBank/DDBJ databases">
        <authorList>
            <consortium name="Pathogen Informatics"/>
        </authorList>
    </citation>
    <scope>NUCLEOTIDE SEQUENCE</scope>
    <source>
        <strain evidence="11">2789STDY5834896</strain>
    </source>
</reference>
<feature type="transmembrane region" description="Helical" evidence="9">
    <location>
        <begin position="55"/>
        <end position="76"/>
    </location>
</feature>
<keyword evidence="5 9" id="KW-0812">Transmembrane</keyword>
<dbReference type="CDD" id="cd06261">
    <property type="entry name" value="TM_PBP2"/>
    <property type="match status" value="1"/>
</dbReference>
<dbReference type="AlphaFoldDB" id="A0A1C6ISI7"/>
<dbReference type="PANTHER" id="PTHR30614">
    <property type="entry name" value="MEMBRANE COMPONENT OF AMINO ACID ABC TRANSPORTER"/>
    <property type="match status" value="1"/>
</dbReference>
<dbReference type="GO" id="GO:0022857">
    <property type="term" value="F:transmembrane transporter activity"/>
    <property type="evidence" value="ECO:0007669"/>
    <property type="project" value="InterPro"/>
</dbReference>
<evidence type="ECO:0000256" key="9">
    <source>
        <dbReference type="RuleBase" id="RU363032"/>
    </source>
</evidence>
<evidence type="ECO:0000256" key="2">
    <source>
        <dbReference type="ARBA" id="ARBA00010072"/>
    </source>
</evidence>
<dbReference type="Gene3D" id="1.10.3720.10">
    <property type="entry name" value="MetI-like"/>
    <property type="match status" value="1"/>
</dbReference>
<dbReference type="GO" id="GO:0043190">
    <property type="term" value="C:ATP-binding cassette (ABC) transporter complex"/>
    <property type="evidence" value="ECO:0007669"/>
    <property type="project" value="InterPro"/>
</dbReference>
<keyword evidence="8 9" id="KW-0472">Membrane</keyword>
<evidence type="ECO:0000256" key="6">
    <source>
        <dbReference type="ARBA" id="ARBA00022970"/>
    </source>
</evidence>
<evidence type="ECO:0000313" key="11">
    <source>
        <dbReference type="EMBL" id="SCJ72630.1"/>
    </source>
</evidence>
<dbReference type="EMBL" id="FMHG01000001">
    <property type="protein sequence ID" value="SCJ72630.1"/>
    <property type="molecule type" value="Genomic_DNA"/>
</dbReference>
<organism evidence="11">
    <name type="scientific">uncultured Anaerotruncus sp</name>
    <dbReference type="NCBI Taxonomy" id="905011"/>
    <lineage>
        <taxon>Bacteria</taxon>
        <taxon>Bacillati</taxon>
        <taxon>Bacillota</taxon>
        <taxon>Clostridia</taxon>
        <taxon>Eubacteriales</taxon>
        <taxon>Oscillospiraceae</taxon>
        <taxon>Anaerotruncus</taxon>
        <taxon>environmental samples</taxon>
    </lineage>
</organism>
<sequence>MNLDFSVIPKYMPLFFKSIGMTLQITGLSLLLGFVIAIPLTLCKISRSRVLRGIAYFYTSIFRGVPQLVQLFLVYFAVPQLFAYKITAMQASVLAFACNSAAFLSENLRGGIQAVDAGQREAAIALGVPYPRMMCDIIFPQAIKSTLPSVINEIINLLKGTSLVATIGLVDIMRTAQLVMNSTYKAFEPFLVSALIYYIIVMLLTLLAHLVERKVHKSDKR</sequence>
<dbReference type="NCBIfam" id="TIGR01726">
    <property type="entry name" value="HEQRo_perm_3TM"/>
    <property type="match status" value="1"/>
</dbReference>
<keyword evidence="3 9" id="KW-0813">Transport</keyword>
<comment type="similarity">
    <text evidence="2">Belongs to the binding-protein-dependent transport system permease family. HisMQ subfamily.</text>
</comment>
<evidence type="ECO:0000259" key="10">
    <source>
        <dbReference type="PROSITE" id="PS50928"/>
    </source>
</evidence>
<evidence type="ECO:0000256" key="4">
    <source>
        <dbReference type="ARBA" id="ARBA00022475"/>
    </source>
</evidence>
<keyword evidence="6" id="KW-0029">Amino-acid transport</keyword>
<dbReference type="PANTHER" id="PTHR30614:SF20">
    <property type="entry name" value="GLUTAMINE TRANSPORT SYSTEM PERMEASE PROTEIN GLNP"/>
    <property type="match status" value="1"/>
</dbReference>
<dbReference type="Pfam" id="PF00528">
    <property type="entry name" value="BPD_transp_1"/>
    <property type="match status" value="1"/>
</dbReference>